<keyword evidence="2" id="KW-0902">Two-component regulatory system</keyword>
<dbReference type="Gene3D" id="3.40.50.2300">
    <property type="match status" value="1"/>
</dbReference>
<evidence type="ECO:0000256" key="5">
    <source>
        <dbReference type="ARBA" id="ARBA00023163"/>
    </source>
</evidence>
<organism evidence="10 11">
    <name type="scientific">Synergistes jonesii</name>
    <dbReference type="NCBI Taxonomy" id="2754"/>
    <lineage>
        <taxon>Bacteria</taxon>
        <taxon>Thermotogati</taxon>
        <taxon>Synergistota</taxon>
        <taxon>Synergistia</taxon>
        <taxon>Synergistales</taxon>
        <taxon>Synergistaceae</taxon>
        <taxon>Synergistes</taxon>
    </lineage>
</organism>
<dbReference type="GO" id="GO:0006355">
    <property type="term" value="P:regulation of DNA-templated transcription"/>
    <property type="evidence" value="ECO:0007669"/>
    <property type="project" value="InterPro"/>
</dbReference>
<evidence type="ECO:0000256" key="7">
    <source>
        <dbReference type="PROSITE-ProRule" id="PRU01091"/>
    </source>
</evidence>
<dbReference type="CDD" id="cd00383">
    <property type="entry name" value="trans_reg_C"/>
    <property type="match status" value="1"/>
</dbReference>
<proteinExistence type="predicted"/>
<dbReference type="GO" id="GO:0005829">
    <property type="term" value="C:cytosol"/>
    <property type="evidence" value="ECO:0007669"/>
    <property type="project" value="TreeGrafter"/>
</dbReference>
<dbReference type="eggNOG" id="COG0745">
    <property type="taxonomic scope" value="Bacteria"/>
</dbReference>
<dbReference type="Pfam" id="PF00486">
    <property type="entry name" value="Trans_reg_C"/>
    <property type="match status" value="1"/>
</dbReference>
<dbReference type="PANTHER" id="PTHR48111">
    <property type="entry name" value="REGULATOR OF RPOS"/>
    <property type="match status" value="1"/>
</dbReference>
<dbReference type="Proteomes" id="UP000027665">
    <property type="component" value="Unassembled WGS sequence"/>
</dbReference>
<sequence>MEMNILIIEDERAIAEVEKAYIERDGHSAEIAGDGVTGLAMFNSGNFDLVLLDLMLPGMAGADVCTEIRRKSNAPIIMVTAKSGEDDIVAGLDAGADDYIVKPFSPRILMARIRANLRRGGEEGASTGLIKVGSSLVIDPQNFTVKKNGEEISLTRNEFMILSKMASRPEKTWSRDDLITYALGYEYEGFERSIDSYIKNIRKKLCDAEHDNGYIRTVHGFGYKISDVSK</sequence>
<dbReference type="STRING" id="2754.EH55_03315"/>
<comment type="caution">
    <text evidence="10">The sequence shown here is derived from an EMBL/GenBank/DDBJ whole genome shotgun (WGS) entry which is preliminary data.</text>
</comment>
<dbReference type="Pfam" id="PF00072">
    <property type="entry name" value="Response_reg"/>
    <property type="match status" value="1"/>
</dbReference>
<evidence type="ECO:0000256" key="4">
    <source>
        <dbReference type="ARBA" id="ARBA00023125"/>
    </source>
</evidence>
<evidence type="ECO:0000313" key="10">
    <source>
        <dbReference type="EMBL" id="KEJ92503.1"/>
    </source>
</evidence>
<dbReference type="InterPro" id="IPR001789">
    <property type="entry name" value="Sig_transdc_resp-reg_receiver"/>
</dbReference>
<feature type="domain" description="OmpR/PhoB-type" evidence="9">
    <location>
        <begin position="127"/>
        <end position="227"/>
    </location>
</feature>
<dbReference type="InterPro" id="IPR001867">
    <property type="entry name" value="OmpR/PhoB-type_DNA-bd"/>
</dbReference>
<dbReference type="Gene3D" id="6.10.250.690">
    <property type="match status" value="1"/>
</dbReference>
<dbReference type="SUPFAM" id="SSF46894">
    <property type="entry name" value="C-terminal effector domain of the bipartite response regulators"/>
    <property type="match status" value="1"/>
</dbReference>
<dbReference type="PROSITE" id="PS50110">
    <property type="entry name" value="RESPONSE_REGULATORY"/>
    <property type="match status" value="1"/>
</dbReference>
<dbReference type="InterPro" id="IPR039420">
    <property type="entry name" value="WalR-like"/>
</dbReference>
<reference evidence="10 11" key="1">
    <citation type="submission" date="2014-04" db="EMBL/GenBank/DDBJ databases">
        <title>Draft Genome Sequence of Synergistes jonesii.</title>
        <authorList>
            <person name="Coil D.A."/>
            <person name="Eisen J.A."/>
            <person name="Holland-Moritz H.E."/>
        </authorList>
    </citation>
    <scope>NUCLEOTIDE SEQUENCE [LARGE SCALE GENOMIC DNA]</scope>
    <source>
        <strain evidence="10 11">78-1</strain>
    </source>
</reference>
<protein>
    <recommendedName>
        <fullName evidence="12">Transcriptional regulator</fullName>
    </recommendedName>
</protein>
<dbReference type="InterPro" id="IPR016032">
    <property type="entry name" value="Sig_transdc_resp-reg_C-effctor"/>
</dbReference>
<evidence type="ECO:0000259" key="9">
    <source>
        <dbReference type="PROSITE" id="PS51755"/>
    </source>
</evidence>
<accession>A0A073IQ93</accession>
<evidence type="ECO:0008006" key="12">
    <source>
        <dbReference type="Google" id="ProtNLM"/>
    </source>
</evidence>
<dbReference type="PANTHER" id="PTHR48111:SF1">
    <property type="entry name" value="TWO-COMPONENT RESPONSE REGULATOR ORR33"/>
    <property type="match status" value="1"/>
</dbReference>
<dbReference type="SMART" id="SM00862">
    <property type="entry name" value="Trans_reg_C"/>
    <property type="match status" value="1"/>
</dbReference>
<dbReference type="FunFam" id="3.40.50.2300:FF:000001">
    <property type="entry name" value="DNA-binding response regulator PhoB"/>
    <property type="match status" value="1"/>
</dbReference>
<dbReference type="GO" id="GO:0000156">
    <property type="term" value="F:phosphorelay response regulator activity"/>
    <property type="evidence" value="ECO:0007669"/>
    <property type="project" value="TreeGrafter"/>
</dbReference>
<dbReference type="CDD" id="cd17574">
    <property type="entry name" value="REC_OmpR"/>
    <property type="match status" value="1"/>
</dbReference>
<feature type="modified residue" description="4-aspartylphosphate" evidence="6">
    <location>
        <position position="53"/>
    </location>
</feature>
<dbReference type="SUPFAM" id="SSF52172">
    <property type="entry name" value="CheY-like"/>
    <property type="match status" value="1"/>
</dbReference>
<evidence type="ECO:0000256" key="3">
    <source>
        <dbReference type="ARBA" id="ARBA00023015"/>
    </source>
</evidence>
<keyword evidence="11" id="KW-1185">Reference proteome</keyword>
<name>A0A073IQ93_9BACT</name>
<keyword evidence="5" id="KW-0804">Transcription</keyword>
<dbReference type="GO" id="GO:0032993">
    <property type="term" value="C:protein-DNA complex"/>
    <property type="evidence" value="ECO:0007669"/>
    <property type="project" value="TreeGrafter"/>
</dbReference>
<dbReference type="AlphaFoldDB" id="A0A073IQ93"/>
<evidence type="ECO:0000256" key="2">
    <source>
        <dbReference type="ARBA" id="ARBA00023012"/>
    </source>
</evidence>
<evidence type="ECO:0000259" key="8">
    <source>
        <dbReference type="PROSITE" id="PS50110"/>
    </source>
</evidence>
<dbReference type="PROSITE" id="PS51755">
    <property type="entry name" value="OMPR_PHOB"/>
    <property type="match status" value="1"/>
</dbReference>
<dbReference type="GO" id="GO:0000976">
    <property type="term" value="F:transcription cis-regulatory region binding"/>
    <property type="evidence" value="ECO:0007669"/>
    <property type="project" value="TreeGrafter"/>
</dbReference>
<dbReference type="InterPro" id="IPR011006">
    <property type="entry name" value="CheY-like_superfamily"/>
</dbReference>
<keyword evidence="3" id="KW-0805">Transcription regulation</keyword>
<dbReference type="Gene3D" id="1.10.10.10">
    <property type="entry name" value="Winged helix-like DNA-binding domain superfamily/Winged helix DNA-binding domain"/>
    <property type="match status" value="1"/>
</dbReference>
<feature type="DNA-binding region" description="OmpR/PhoB-type" evidence="7">
    <location>
        <begin position="127"/>
        <end position="227"/>
    </location>
</feature>
<keyword evidence="1 6" id="KW-0597">Phosphoprotein</keyword>
<dbReference type="EMBL" id="JMKI01000026">
    <property type="protein sequence ID" value="KEJ92503.1"/>
    <property type="molecule type" value="Genomic_DNA"/>
</dbReference>
<dbReference type="SMART" id="SM00448">
    <property type="entry name" value="REC"/>
    <property type="match status" value="1"/>
</dbReference>
<feature type="domain" description="Response regulatory" evidence="8">
    <location>
        <begin position="4"/>
        <end position="117"/>
    </location>
</feature>
<dbReference type="InterPro" id="IPR036388">
    <property type="entry name" value="WH-like_DNA-bd_sf"/>
</dbReference>
<gene>
    <name evidence="10" type="ORF">EH55_03315</name>
</gene>
<evidence type="ECO:0000256" key="6">
    <source>
        <dbReference type="PROSITE-ProRule" id="PRU00169"/>
    </source>
</evidence>
<evidence type="ECO:0000313" key="11">
    <source>
        <dbReference type="Proteomes" id="UP000027665"/>
    </source>
</evidence>
<keyword evidence="4 7" id="KW-0238">DNA-binding</keyword>
<evidence type="ECO:0000256" key="1">
    <source>
        <dbReference type="ARBA" id="ARBA00022553"/>
    </source>
</evidence>